<proteinExistence type="inferred from homology"/>
<evidence type="ECO:0000256" key="2">
    <source>
        <dbReference type="ARBA" id="ARBA00010734"/>
    </source>
</evidence>
<comment type="subcellular location">
    <subcellularLocation>
        <location evidence="1">Nucleus</location>
        <location evidence="1">Nucleolus</location>
    </subcellularLocation>
</comment>
<evidence type="ECO:0000259" key="7">
    <source>
        <dbReference type="Pfam" id="PF08640"/>
    </source>
</evidence>
<dbReference type="Gene3D" id="1.25.40.10">
    <property type="entry name" value="Tetratricopeptide repeat domain"/>
    <property type="match status" value="2"/>
</dbReference>
<dbReference type="SUPFAM" id="SSF48452">
    <property type="entry name" value="TPR-like"/>
    <property type="match status" value="2"/>
</dbReference>
<dbReference type="InterPro" id="IPR003107">
    <property type="entry name" value="HAT"/>
</dbReference>
<feature type="coiled-coil region" evidence="6">
    <location>
        <begin position="2"/>
        <end position="36"/>
    </location>
</feature>
<evidence type="ECO:0000259" key="8">
    <source>
        <dbReference type="Pfam" id="PF24892"/>
    </source>
</evidence>
<keyword evidence="6" id="KW-0175">Coiled coil</keyword>
<dbReference type="InParanoid" id="A0A7J7D721"/>
<dbReference type="InterPro" id="IPR056907">
    <property type="entry name" value="UTP6_C"/>
</dbReference>
<dbReference type="Proteomes" id="UP000593562">
    <property type="component" value="Unassembled WGS sequence"/>
</dbReference>
<name>A0A7J7D721_TRIWF</name>
<dbReference type="InterPro" id="IPR011990">
    <property type="entry name" value="TPR-like_helical_dom_sf"/>
</dbReference>
<organism evidence="9 10">
    <name type="scientific">Tripterygium wilfordii</name>
    <name type="common">Thunder God vine</name>
    <dbReference type="NCBI Taxonomy" id="458696"/>
    <lineage>
        <taxon>Eukaryota</taxon>
        <taxon>Viridiplantae</taxon>
        <taxon>Streptophyta</taxon>
        <taxon>Embryophyta</taxon>
        <taxon>Tracheophyta</taxon>
        <taxon>Spermatophyta</taxon>
        <taxon>Magnoliopsida</taxon>
        <taxon>eudicotyledons</taxon>
        <taxon>Gunneridae</taxon>
        <taxon>Pentapetalae</taxon>
        <taxon>rosids</taxon>
        <taxon>fabids</taxon>
        <taxon>Celastrales</taxon>
        <taxon>Celastraceae</taxon>
        <taxon>Tripterygium</taxon>
    </lineage>
</organism>
<feature type="domain" description="U3 small nucleolar RNA-associated protein 6 homolog C-terminal" evidence="8">
    <location>
        <begin position="343"/>
        <end position="633"/>
    </location>
</feature>
<comment type="caution">
    <text evidence="9">The sequence shown here is derived from an EMBL/GenBank/DDBJ whole genome shotgun (WGS) entry which is preliminary data.</text>
</comment>
<protein>
    <submittedName>
        <fullName evidence="9">U3 small nucleolar RNA-associated protein 6</fullName>
    </submittedName>
</protein>
<gene>
    <name evidence="9" type="ORF">HS088_TW09G00199</name>
</gene>
<dbReference type="Pfam" id="PF24892">
    <property type="entry name" value="UTP6_C"/>
    <property type="match status" value="1"/>
</dbReference>
<evidence type="ECO:0000313" key="9">
    <source>
        <dbReference type="EMBL" id="KAF5742157.1"/>
    </source>
</evidence>
<dbReference type="InterPro" id="IPR013949">
    <property type="entry name" value="Utp6"/>
</dbReference>
<dbReference type="AlphaFoldDB" id="A0A7J7D721"/>
<dbReference type="EMBL" id="JAAARO010000009">
    <property type="protein sequence ID" value="KAF5742157.1"/>
    <property type="molecule type" value="Genomic_DNA"/>
</dbReference>
<keyword evidence="4" id="KW-0677">Repeat</keyword>
<dbReference type="GO" id="GO:0034388">
    <property type="term" value="C:Pwp2p-containing subcomplex of 90S preribosome"/>
    <property type="evidence" value="ECO:0007669"/>
    <property type="project" value="TreeGrafter"/>
</dbReference>
<reference evidence="9 10" key="1">
    <citation type="journal article" date="2020" name="Nat. Commun.">
        <title>Genome of Tripterygium wilfordii and identification of cytochrome P450 involved in triptolide biosynthesis.</title>
        <authorList>
            <person name="Tu L."/>
            <person name="Su P."/>
            <person name="Zhang Z."/>
            <person name="Gao L."/>
            <person name="Wang J."/>
            <person name="Hu T."/>
            <person name="Zhou J."/>
            <person name="Zhang Y."/>
            <person name="Zhao Y."/>
            <person name="Liu Y."/>
            <person name="Song Y."/>
            <person name="Tong Y."/>
            <person name="Lu Y."/>
            <person name="Yang J."/>
            <person name="Xu C."/>
            <person name="Jia M."/>
            <person name="Peters R.J."/>
            <person name="Huang L."/>
            <person name="Gao W."/>
        </authorList>
    </citation>
    <scope>NUCLEOTIDE SEQUENCE [LARGE SCALE GENOMIC DNA]</scope>
    <source>
        <strain evidence="10">cv. XIE 37</strain>
        <tissue evidence="9">Leaf</tissue>
    </source>
</reference>
<evidence type="ECO:0000256" key="4">
    <source>
        <dbReference type="ARBA" id="ARBA00022737"/>
    </source>
</evidence>
<keyword evidence="3" id="KW-0698">rRNA processing</keyword>
<dbReference type="SMART" id="SM00386">
    <property type="entry name" value="HAT"/>
    <property type="match status" value="7"/>
</dbReference>
<keyword evidence="5" id="KW-0539">Nucleus</keyword>
<dbReference type="InterPro" id="IPR055347">
    <property type="entry name" value="UTP6_N"/>
</dbReference>
<dbReference type="OrthoDB" id="28112at2759"/>
<sequence length="645" mass="74813">MADRVQYRLERMLKELDDLEERKIFTRSELEEIVEKRRRFEYRLERPSPLKKDFVAYIEFETQLDSLRRLRKLRNNERKKSVSDFAGVRRIIDLYDRVTVRFKGDIELWFRYLEFCRARKNGRIKEVLAKVIRFHPKVPGVWIYAAAWEFDHNLNVTAARAIMQHGLRECPTSEDLWVEYLRMELTYLNKLKARKVALGEDKGTLVGHHIDAEEKQWREDNKELFMSIDEEKVNDDGSDVENKELGTNVDLFKEQGSNILKTIYSGAVKALSSSFGLRKRFFEILEVIDLAHLEDVQKEILTDMKRDFSTDPEYWDWLARHEMSNSGSTHKKSDDIELSRVQKAIQVYEEALQIAPSAMMFKLYTNFLKDFISPAKGENEISDSSEHLAKYISHLLMVYEKAEVVDCLTEDLACEYVSFYLQQGQVDEARGLAGKLCAGKISNSVKLWLLRVSIEIRSVTRNAPSPTKADLLKVFELLESVMKKVPLSEAESLWIMALKLFAVDKHYFDKLVEMSFLLVARDGGSDIGFCVSSVIVNFVVQKDGIQNAREIYKRFLTLPRPGLVLYKDCIELEMNLASVGDKDCLTNARKLFESALTTYQQNVSLWRDYYSMETKLGTSETATAIYWRARKILKDAAAVITQDLP</sequence>
<evidence type="ECO:0000256" key="1">
    <source>
        <dbReference type="ARBA" id="ARBA00004604"/>
    </source>
</evidence>
<accession>A0A7J7D721</accession>
<dbReference type="FunCoup" id="A0A7J7D721">
    <property type="interactions" value="4105"/>
</dbReference>
<dbReference type="GO" id="GO:0032040">
    <property type="term" value="C:small-subunit processome"/>
    <property type="evidence" value="ECO:0007669"/>
    <property type="project" value="TreeGrafter"/>
</dbReference>
<dbReference type="PANTHER" id="PTHR23271:SF1">
    <property type="entry name" value="U3 SMALL NUCLEOLAR RNA-ASSOCIATED PROTEIN 6 HOMOLOG"/>
    <property type="match status" value="1"/>
</dbReference>
<keyword evidence="10" id="KW-1185">Reference proteome</keyword>
<dbReference type="PANTHER" id="PTHR23271">
    <property type="entry name" value="HEPATOCELLULAR CARCINOMA-ASSOCIATED ANTIGEN 66"/>
    <property type="match status" value="1"/>
</dbReference>
<evidence type="ECO:0000313" key="10">
    <source>
        <dbReference type="Proteomes" id="UP000593562"/>
    </source>
</evidence>
<comment type="similarity">
    <text evidence="2">Belongs to the UTP6 family.</text>
</comment>
<evidence type="ECO:0000256" key="5">
    <source>
        <dbReference type="ARBA" id="ARBA00023242"/>
    </source>
</evidence>
<evidence type="ECO:0000256" key="6">
    <source>
        <dbReference type="SAM" id="Coils"/>
    </source>
</evidence>
<dbReference type="GO" id="GO:0000462">
    <property type="term" value="P:maturation of SSU-rRNA from tricistronic rRNA transcript (SSU-rRNA, 5.8S rRNA, LSU-rRNA)"/>
    <property type="evidence" value="ECO:0007669"/>
    <property type="project" value="InterPro"/>
</dbReference>
<dbReference type="Pfam" id="PF08640">
    <property type="entry name" value="U3_assoc_6"/>
    <property type="match status" value="1"/>
</dbReference>
<feature type="domain" description="U3 small nucleolar RNA-associated protein 6 N-terminal" evidence="7">
    <location>
        <begin position="9"/>
        <end position="90"/>
    </location>
</feature>
<evidence type="ECO:0000256" key="3">
    <source>
        <dbReference type="ARBA" id="ARBA00022552"/>
    </source>
</evidence>
<dbReference type="GO" id="GO:0030515">
    <property type="term" value="F:snoRNA binding"/>
    <property type="evidence" value="ECO:0007669"/>
    <property type="project" value="InterPro"/>
</dbReference>